<organism evidence="3">
    <name type="scientific">Albugo laibachii Nc14</name>
    <dbReference type="NCBI Taxonomy" id="890382"/>
    <lineage>
        <taxon>Eukaryota</taxon>
        <taxon>Sar</taxon>
        <taxon>Stramenopiles</taxon>
        <taxon>Oomycota</taxon>
        <taxon>Peronosporomycetes</taxon>
        <taxon>Albuginales</taxon>
        <taxon>Albuginaceae</taxon>
        <taxon>Albugo</taxon>
    </lineage>
</organism>
<accession>F0WSH7</accession>
<dbReference type="PROSITE" id="PS50966">
    <property type="entry name" value="ZF_SWIM"/>
    <property type="match status" value="1"/>
</dbReference>
<evidence type="ECO:0000259" key="2">
    <source>
        <dbReference type="PROSITE" id="PS50966"/>
    </source>
</evidence>
<protein>
    <submittedName>
        <fullName evidence="3">AlNc14C233G9320 protein</fullName>
    </submittedName>
</protein>
<dbReference type="GO" id="GO:0008270">
    <property type="term" value="F:zinc ion binding"/>
    <property type="evidence" value="ECO:0007669"/>
    <property type="project" value="UniProtKB-KW"/>
</dbReference>
<gene>
    <name evidence="3" type="primary">AlNc14C233G9320</name>
    <name evidence="3" type="ORF">ALNC14_104440</name>
</gene>
<reference evidence="3" key="1">
    <citation type="journal article" date="2011" name="PLoS Biol.">
        <title>Gene gain and loss during evolution of obligate parasitism in the white rust pathogen of Arabidopsis thaliana.</title>
        <authorList>
            <person name="Kemen E."/>
            <person name="Gardiner A."/>
            <person name="Schultz-Larsen T."/>
            <person name="Kemen A.C."/>
            <person name="Balmuth A.L."/>
            <person name="Robert-Seilaniantz A."/>
            <person name="Bailey K."/>
            <person name="Holub E."/>
            <person name="Studholme D.J."/>
            <person name="Maclean D."/>
            <person name="Jones J.D."/>
        </authorList>
    </citation>
    <scope>NUCLEOTIDE SEQUENCE</scope>
</reference>
<proteinExistence type="predicted"/>
<keyword evidence="1" id="KW-0863">Zinc-finger</keyword>
<keyword evidence="1" id="KW-0479">Metal-binding</keyword>
<dbReference type="EMBL" id="FR824278">
    <property type="protein sequence ID" value="CCA24300.1"/>
    <property type="molecule type" value="Genomic_DNA"/>
</dbReference>
<dbReference type="HOGENOM" id="CLU_1762141_0_0_1"/>
<reference evidence="3" key="2">
    <citation type="submission" date="2011-02" db="EMBL/GenBank/DDBJ databases">
        <authorList>
            <person name="MacLean D."/>
        </authorList>
    </citation>
    <scope>NUCLEOTIDE SEQUENCE</scope>
</reference>
<evidence type="ECO:0000256" key="1">
    <source>
        <dbReference type="PROSITE-ProRule" id="PRU00325"/>
    </source>
</evidence>
<keyword evidence="1" id="KW-0862">Zinc</keyword>
<name>F0WSH7_9STRA</name>
<dbReference type="InterPro" id="IPR007527">
    <property type="entry name" value="Znf_SWIM"/>
</dbReference>
<sequence length="148" mass="16687">MKSQVEKLLRYPVSSSITSYKATSFLVHCVYTPGPLPKDFRVQLGVNVCFCGYPNDMEAPCTHLLLCLQHENRLAEAHSLYGWVWMTSTFAEAFTSVYGVEWLPPVTMDMLIESDCTAIVVKQNAGRPKKKRLRESQTSTSNLTASYK</sequence>
<evidence type="ECO:0000313" key="3">
    <source>
        <dbReference type="EMBL" id="CCA24300.1"/>
    </source>
</evidence>
<feature type="domain" description="SWIM-type" evidence="2">
    <location>
        <begin position="40"/>
        <end position="72"/>
    </location>
</feature>
<dbReference type="AlphaFoldDB" id="F0WSH7"/>